<comment type="caution">
    <text evidence="2">The sequence shown here is derived from an EMBL/GenBank/DDBJ whole genome shotgun (WGS) entry which is preliminary data.</text>
</comment>
<dbReference type="Proteomes" id="UP000649768">
    <property type="component" value="Unassembled WGS sequence"/>
</dbReference>
<dbReference type="Gene3D" id="3.10.20.30">
    <property type="match status" value="1"/>
</dbReference>
<dbReference type="EMBL" id="JACYTP010000004">
    <property type="protein sequence ID" value="MBD8512885.1"/>
    <property type="molecule type" value="Genomic_DNA"/>
</dbReference>
<protein>
    <submittedName>
        <fullName evidence="2">2Fe-2S iron-sulfur cluster binding domain-containing protein</fullName>
    </submittedName>
</protein>
<dbReference type="RefSeq" id="WP_192015639.1">
    <property type="nucleotide sequence ID" value="NZ_JACYTP010000004.1"/>
</dbReference>
<reference evidence="2 3" key="1">
    <citation type="submission" date="2020-09" db="EMBL/GenBank/DDBJ databases">
        <title>Photobacterium sp. CAU 1568 isolated from sand of Sido Beach.</title>
        <authorList>
            <person name="Kim W."/>
        </authorList>
    </citation>
    <scope>NUCLEOTIDE SEQUENCE [LARGE SCALE GENOMIC DNA]</scope>
    <source>
        <strain evidence="2 3">CAU 1568</strain>
    </source>
</reference>
<dbReference type="InterPro" id="IPR006058">
    <property type="entry name" value="2Fe2S_fd_BS"/>
</dbReference>
<evidence type="ECO:0000313" key="2">
    <source>
        <dbReference type="EMBL" id="MBD8512885.1"/>
    </source>
</evidence>
<gene>
    <name evidence="2" type="ORF">IFO68_09300</name>
</gene>
<dbReference type="SUPFAM" id="SSF54292">
    <property type="entry name" value="2Fe-2S ferredoxin-like"/>
    <property type="match status" value="1"/>
</dbReference>
<feature type="domain" description="2Fe-2S ferredoxin-type" evidence="1">
    <location>
        <begin position="6"/>
        <end position="84"/>
    </location>
</feature>
<proteinExistence type="predicted"/>
<accession>A0ABR9BMM9</accession>
<evidence type="ECO:0000313" key="3">
    <source>
        <dbReference type="Proteomes" id="UP000649768"/>
    </source>
</evidence>
<name>A0ABR9BMM9_9GAMM</name>
<dbReference type="InterPro" id="IPR001041">
    <property type="entry name" value="2Fe-2S_ferredoxin-type"/>
</dbReference>
<dbReference type="InterPro" id="IPR036010">
    <property type="entry name" value="2Fe-2S_ferredoxin-like_sf"/>
</dbReference>
<organism evidence="2 3">
    <name type="scientific">Photobacterium arenosum</name>
    <dbReference type="NCBI Taxonomy" id="2774143"/>
    <lineage>
        <taxon>Bacteria</taxon>
        <taxon>Pseudomonadati</taxon>
        <taxon>Pseudomonadota</taxon>
        <taxon>Gammaproteobacteria</taxon>
        <taxon>Vibrionales</taxon>
        <taxon>Vibrionaceae</taxon>
        <taxon>Photobacterium</taxon>
    </lineage>
</organism>
<dbReference type="PROSITE" id="PS00197">
    <property type="entry name" value="2FE2S_FER_1"/>
    <property type="match status" value="1"/>
</dbReference>
<sequence length="94" mass="10256">MPKLIIKDTDETIEAAAGTPVSELFEFDGLRSVPFNCMRGICGSCAVKPVTDIDYLGDVHENEKGTLEVLALCPTEYRLLCQCTLVCDSEVELA</sequence>
<keyword evidence="3" id="KW-1185">Reference proteome</keyword>
<dbReference type="InterPro" id="IPR012675">
    <property type="entry name" value="Beta-grasp_dom_sf"/>
</dbReference>
<dbReference type="Pfam" id="PF00111">
    <property type="entry name" value="Fer2"/>
    <property type="match status" value="1"/>
</dbReference>
<evidence type="ECO:0000259" key="1">
    <source>
        <dbReference type="Pfam" id="PF00111"/>
    </source>
</evidence>